<comment type="caution">
    <text evidence="2">The sequence shown here is derived from an EMBL/GenBank/DDBJ whole genome shotgun (WGS) entry which is preliminary data.</text>
</comment>
<accession>A0ABP9GZB8</accession>
<gene>
    <name evidence="2" type="ORF">GCM10023205_15740</name>
</gene>
<name>A0ABP9GZB8_9ACTN</name>
<organism evidence="2 3">
    <name type="scientific">Yinghuangia aomiensis</name>
    <dbReference type="NCBI Taxonomy" id="676205"/>
    <lineage>
        <taxon>Bacteria</taxon>
        <taxon>Bacillati</taxon>
        <taxon>Actinomycetota</taxon>
        <taxon>Actinomycetes</taxon>
        <taxon>Kitasatosporales</taxon>
        <taxon>Streptomycetaceae</taxon>
        <taxon>Yinghuangia</taxon>
    </lineage>
</organism>
<evidence type="ECO:0000256" key="1">
    <source>
        <dbReference type="SAM" id="MobiDB-lite"/>
    </source>
</evidence>
<evidence type="ECO:0000313" key="3">
    <source>
        <dbReference type="Proteomes" id="UP001500466"/>
    </source>
</evidence>
<proteinExistence type="predicted"/>
<protein>
    <submittedName>
        <fullName evidence="2">Uncharacterized protein</fullName>
    </submittedName>
</protein>
<evidence type="ECO:0000313" key="2">
    <source>
        <dbReference type="EMBL" id="GAA4954781.1"/>
    </source>
</evidence>
<dbReference type="Proteomes" id="UP001500466">
    <property type="component" value="Unassembled WGS sequence"/>
</dbReference>
<feature type="region of interest" description="Disordered" evidence="1">
    <location>
        <begin position="44"/>
        <end position="77"/>
    </location>
</feature>
<sequence>MPSSSRTGHTFTAAATPASTPAVRVRVVSSMSAATARAVTNRSYRDRIVGPSSGTPTTHSMAPYADLPRRRNANATASATTISTKNACVYDHQDISPGSISTPAAPGGYCHIVSSTGNVPVLRTSNHEK</sequence>
<keyword evidence="3" id="KW-1185">Reference proteome</keyword>
<dbReference type="EMBL" id="BAABHS010000004">
    <property type="protein sequence ID" value="GAA4954781.1"/>
    <property type="molecule type" value="Genomic_DNA"/>
</dbReference>
<reference evidence="3" key="1">
    <citation type="journal article" date="2019" name="Int. J. Syst. Evol. Microbiol.">
        <title>The Global Catalogue of Microorganisms (GCM) 10K type strain sequencing project: providing services to taxonomists for standard genome sequencing and annotation.</title>
        <authorList>
            <consortium name="The Broad Institute Genomics Platform"/>
            <consortium name="The Broad Institute Genome Sequencing Center for Infectious Disease"/>
            <person name="Wu L."/>
            <person name="Ma J."/>
        </authorList>
    </citation>
    <scope>NUCLEOTIDE SEQUENCE [LARGE SCALE GENOMIC DNA]</scope>
    <source>
        <strain evidence="3">JCM 17986</strain>
    </source>
</reference>